<reference evidence="1 2" key="1">
    <citation type="submission" date="2018-02" db="EMBL/GenBank/DDBJ databases">
        <title>Complete genome of the streamlined marine actinobacterium Pontimonas salivibrio CL-TW6 adapted to coastal planktonic lifestype.</title>
        <authorList>
            <person name="Cho B.C."/>
            <person name="Hardies S.C."/>
            <person name="Jang G.I."/>
            <person name="Hwang C.Y."/>
        </authorList>
    </citation>
    <scope>NUCLEOTIDE SEQUENCE [LARGE SCALE GENOMIC DNA]</scope>
    <source>
        <strain evidence="1 2">CL-TW6</strain>
    </source>
</reference>
<dbReference type="Proteomes" id="UP000243077">
    <property type="component" value="Chromosome"/>
</dbReference>
<dbReference type="AlphaFoldDB" id="A0A2L2BQY6"/>
<organism evidence="1 2">
    <name type="scientific">Pontimonas salivibrio</name>
    <dbReference type="NCBI Taxonomy" id="1159327"/>
    <lineage>
        <taxon>Bacteria</taxon>
        <taxon>Bacillati</taxon>
        <taxon>Actinomycetota</taxon>
        <taxon>Actinomycetes</taxon>
        <taxon>Micrococcales</taxon>
        <taxon>Microbacteriaceae</taxon>
        <taxon>Pontimonas</taxon>
    </lineage>
</organism>
<keyword evidence="2" id="KW-1185">Reference proteome</keyword>
<dbReference type="EMBL" id="CP026923">
    <property type="protein sequence ID" value="AVG24083.1"/>
    <property type="molecule type" value="Genomic_DNA"/>
</dbReference>
<sequence length="413" mass="46258">MEDMVETTHPWGRVTEKGTVEVRIGDDWHAVGSYPDGTPEEAMAIFERKFADLESQVKLAEDRHKAGAPAKDIQKSVTALRKSLETPGAVGDLESLKSRVETLAEALGELAAQQNKEREKAVAVAVEEREKIVSEIEKLADGDLSQVRWKETTAAVDALFESWKTQQQEGPKLPKATADALWKRFRNARHTLDRARRAHFQARDKVVKEAKGAKRELIERAQALAEKGAAGIPAYRDLLEAWKKAPRANRAVEDQLWSQFKAAGDVLYQAKTAEAAAEDEANKENGEQKAALIEEFSDILTLTDHRQALERIRLFHERSRKIGPVPRAQVKVLDGKVAAFDKHVKKLEADHWDKSNPEKQARSESFLSQIDQDIERLQEKKSAADAAGNTQEAERIQAELDTKLAWRNVLTDA</sequence>
<name>A0A2L2BQY6_9MICO</name>
<proteinExistence type="predicted"/>
<dbReference type="Pfam" id="PF03993">
    <property type="entry name" value="DUF349"/>
    <property type="match status" value="3"/>
</dbReference>
<protein>
    <submittedName>
        <fullName evidence="1">DUF349-like protein</fullName>
    </submittedName>
</protein>
<accession>A0A2L2BQY6</accession>
<evidence type="ECO:0000313" key="2">
    <source>
        <dbReference type="Proteomes" id="UP000243077"/>
    </source>
</evidence>
<dbReference type="InterPro" id="IPR007139">
    <property type="entry name" value="DUF349"/>
</dbReference>
<dbReference type="KEGG" id="psai:C3B54_111118"/>
<evidence type="ECO:0000313" key="1">
    <source>
        <dbReference type="EMBL" id="AVG24083.1"/>
    </source>
</evidence>
<gene>
    <name evidence="1" type="ORF">C3B54_111118</name>
</gene>